<dbReference type="PANTHER" id="PTHR13691:SF5">
    <property type="entry name" value="LARGE RIBOSOMAL SUBUNIT PROTEIN UL2M"/>
    <property type="match status" value="1"/>
</dbReference>
<comment type="similarity">
    <text evidence="1 7">Belongs to the universal ribosomal protein uL2 family.</text>
</comment>
<keyword evidence="3 7" id="KW-0694">RNA-binding</keyword>
<dbReference type="Proteomes" id="UP000198949">
    <property type="component" value="Unassembled WGS sequence"/>
</dbReference>
<gene>
    <name evidence="7" type="primary">rplB</name>
    <name evidence="11" type="ORF">SAMN05216270_117124</name>
</gene>
<reference evidence="12" key="1">
    <citation type="submission" date="2016-10" db="EMBL/GenBank/DDBJ databases">
        <authorList>
            <person name="Varghese N."/>
            <person name="Submissions S."/>
        </authorList>
    </citation>
    <scope>NUCLEOTIDE SEQUENCE [LARGE SCALE GENOMIC DNA]</scope>
    <source>
        <strain evidence="12">CGMCC 4.3516</strain>
    </source>
</reference>
<dbReference type="AlphaFoldDB" id="A0A1G7BRI4"/>
<keyword evidence="12" id="KW-1185">Reference proteome</keyword>
<evidence type="ECO:0000259" key="9">
    <source>
        <dbReference type="SMART" id="SM01382"/>
    </source>
</evidence>
<evidence type="ECO:0000313" key="12">
    <source>
        <dbReference type="Proteomes" id="UP000198949"/>
    </source>
</evidence>
<evidence type="ECO:0000256" key="2">
    <source>
        <dbReference type="ARBA" id="ARBA00022730"/>
    </source>
</evidence>
<evidence type="ECO:0000313" key="11">
    <source>
        <dbReference type="EMBL" id="SDE29744.1"/>
    </source>
</evidence>
<dbReference type="EMBL" id="FNAD01000017">
    <property type="protein sequence ID" value="SDE29744.1"/>
    <property type="molecule type" value="Genomic_DNA"/>
</dbReference>
<dbReference type="NCBIfam" id="TIGR01171">
    <property type="entry name" value="rplB_bact"/>
    <property type="match status" value="1"/>
</dbReference>
<dbReference type="InterPro" id="IPR022671">
    <property type="entry name" value="Ribosomal_uL2_CS"/>
</dbReference>
<dbReference type="Pfam" id="PF00181">
    <property type="entry name" value="Ribosomal_L2_N"/>
    <property type="match status" value="1"/>
</dbReference>
<organism evidence="11 12">
    <name type="scientific">Glycomyces harbinensis</name>
    <dbReference type="NCBI Taxonomy" id="58114"/>
    <lineage>
        <taxon>Bacteria</taxon>
        <taxon>Bacillati</taxon>
        <taxon>Actinomycetota</taxon>
        <taxon>Actinomycetes</taxon>
        <taxon>Glycomycetales</taxon>
        <taxon>Glycomycetaceae</taxon>
        <taxon>Glycomyces</taxon>
    </lineage>
</organism>
<dbReference type="FunFam" id="2.40.50.140:FF:000003">
    <property type="entry name" value="50S ribosomal protein L2"/>
    <property type="match status" value="1"/>
</dbReference>
<protein>
    <recommendedName>
        <fullName evidence="6 7">Large ribosomal subunit protein uL2</fullName>
    </recommendedName>
</protein>
<dbReference type="SUPFAM" id="SSF50104">
    <property type="entry name" value="Translation proteins SH3-like domain"/>
    <property type="match status" value="1"/>
</dbReference>
<dbReference type="InterPro" id="IPR014726">
    <property type="entry name" value="Ribosomal_uL2_dom3"/>
</dbReference>
<comment type="subunit">
    <text evidence="7">Part of the 50S ribosomal subunit. Forms a bridge to the 30S subunit in the 70S ribosome.</text>
</comment>
<dbReference type="InterPro" id="IPR005880">
    <property type="entry name" value="Ribosomal_uL2_bac/org-type"/>
</dbReference>
<dbReference type="Gene3D" id="2.40.50.140">
    <property type="entry name" value="Nucleic acid-binding proteins"/>
    <property type="match status" value="1"/>
</dbReference>
<dbReference type="InterPro" id="IPR002171">
    <property type="entry name" value="Ribosomal_uL2"/>
</dbReference>
<dbReference type="GO" id="GO:0016740">
    <property type="term" value="F:transferase activity"/>
    <property type="evidence" value="ECO:0007669"/>
    <property type="project" value="InterPro"/>
</dbReference>
<evidence type="ECO:0000256" key="8">
    <source>
        <dbReference type="SAM" id="MobiDB-lite"/>
    </source>
</evidence>
<dbReference type="SMART" id="SM01382">
    <property type="entry name" value="Ribosomal_L2_C"/>
    <property type="match status" value="1"/>
</dbReference>
<dbReference type="Pfam" id="PF03947">
    <property type="entry name" value="Ribosomal_L2_C"/>
    <property type="match status" value="1"/>
</dbReference>
<feature type="region of interest" description="Disordered" evidence="8">
    <location>
        <begin position="1"/>
        <end position="58"/>
    </location>
</feature>
<sequence>MAIRKYKPTTPGRRGSSVSDFAEITRSTPEKSLLRPISKTGGRNNSGKISTRHRGGGHKRRYRVIDFRRHDKDGVPAKVAHIEYDPNRTANIALLHYADGEKRYILAPKGIKQGDVIENGPEADIKPGNSLELRHIPVGTTVHAVELKPGGGAALGRSAGASIQLLAREGKYAHLRMPSGEIRLVQVTCRASIGEVGNAEQGNINWGKAGRMRWKGWRPTVRGVVMNPVDHPHGGGEGRTSGGRHPVNPQGKPEGRTRKRNHPNDRLIVRRRNANRKRGK</sequence>
<dbReference type="InterPro" id="IPR012340">
    <property type="entry name" value="NA-bd_OB-fold"/>
</dbReference>
<dbReference type="PIRSF" id="PIRSF002158">
    <property type="entry name" value="Ribosomal_L2"/>
    <property type="match status" value="1"/>
</dbReference>
<dbReference type="InterPro" id="IPR008991">
    <property type="entry name" value="Translation_prot_SH3-like_sf"/>
</dbReference>
<dbReference type="STRING" id="58114.SAMN05216270_117124"/>
<feature type="domain" description="Large ribosomal subunit protein uL2 C-terminal" evidence="9">
    <location>
        <begin position="125"/>
        <end position="253"/>
    </location>
</feature>
<dbReference type="SMART" id="SM01383">
    <property type="entry name" value="Ribosomal_L2"/>
    <property type="match status" value="1"/>
</dbReference>
<dbReference type="InterPro" id="IPR014722">
    <property type="entry name" value="Rib_uL2_dom2"/>
</dbReference>
<dbReference type="Gene3D" id="4.10.950.10">
    <property type="entry name" value="Ribosomal protein L2, domain 3"/>
    <property type="match status" value="1"/>
</dbReference>
<feature type="compositionally biased region" description="Basic residues" evidence="8">
    <location>
        <begin position="269"/>
        <end position="280"/>
    </location>
</feature>
<name>A0A1G7BRI4_9ACTN</name>
<evidence type="ECO:0000256" key="1">
    <source>
        <dbReference type="ARBA" id="ARBA00005636"/>
    </source>
</evidence>
<dbReference type="GO" id="GO:0019843">
    <property type="term" value="F:rRNA binding"/>
    <property type="evidence" value="ECO:0007669"/>
    <property type="project" value="UniProtKB-UniRule"/>
</dbReference>
<keyword evidence="4 7" id="KW-0689">Ribosomal protein</keyword>
<feature type="domain" description="Large ribosomal subunit protein uL2 RNA-binding" evidence="10">
    <location>
        <begin position="42"/>
        <end position="119"/>
    </location>
</feature>
<evidence type="ECO:0000256" key="5">
    <source>
        <dbReference type="ARBA" id="ARBA00023274"/>
    </source>
</evidence>
<proteinExistence type="inferred from homology"/>
<dbReference type="PROSITE" id="PS00467">
    <property type="entry name" value="RIBOSOMAL_L2"/>
    <property type="match status" value="1"/>
</dbReference>
<feature type="region of interest" description="Disordered" evidence="8">
    <location>
        <begin position="225"/>
        <end position="280"/>
    </location>
</feature>
<dbReference type="GO" id="GO:0003735">
    <property type="term" value="F:structural constituent of ribosome"/>
    <property type="evidence" value="ECO:0007669"/>
    <property type="project" value="InterPro"/>
</dbReference>
<evidence type="ECO:0000256" key="7">
    <source>
        <dbReference type="HAMAP-Rule" id="MF_01320"/>
    </source>
</evidence>
<dbReference type="InterPro" id="IPR022666">
    <property type="entry name" value="Ribosomal_uL2_RNA-bd_dom"/>
</dbReference>
<evidence type="ECO:0000256" key="4">
    <source>
        <dbReference type="ARBA" id="ARBA00022980"/>
    </source>
</evidence>
<evidence type="ECO:0000259" key="10">
    <source>
        <dbReference type="SMART" id="SM01383"/>
    </source>
</evidence>
<dbReference type="PANTHER" id="PTHR13691">
    <property type="entry name" value="RIBOSOMAL PROTEIN L2"/>
    <property type="match status" value="1"/>
</dbReference>
<accession>A0A1G7BRI4</accession>
<dbReference type="FunFam" id="4.10.950.10:FF:000001">
    <property type="entry name" value="50S ribosomal protein L2"/>
    <property type="match status" value="1"/>
</dbReference>
<dbReference type="Gene3D" id="2.30.30.30">
    <property type="match status" value="1"/>
</dbReference>
<evidence type="ECO:0000256" key="3">
    <source>
        <dbReference type="ARBA" id="ARBA00022884"/>
    </source>
</evidence>
<evidence type="ECO:0000256" key="6">
    <source>
        <dbReference type="ARBA" id="ARBA00035242"/>
    </source>
</evidence>
<dbReference type="HAMAP" id="MF_01320_B">
    <property type="entry name" value="Ribosomal_uL2_B"/>
    <property type="match status" value="1"/>
</dbReference>
<dbReference type="SUPFAM" id="SSF50249">
    <property type="entry name" value="Nucleic acid-binding proteins"/>
    <property type="match status" value="1"/>
</dbReference>
<dbReference type="GO" id="GO:0002181">
    <property type="term" value="P:cytoplasmic translation"/>
    <property type="evidence" value="ECO:0007669"/>
    <property type="project" value="TreeGrafter"/>
</dbReference>
<comment type="function">
    <text evidence="7">One of the primary rRNA binding proteins. Required for association of the 30S and 50S subunits to form the 70S ribosome, for tRNA binding and peptide bond formation. It has been suggested to have peptidyltransferase activity; this is somewhat controversial. Makes several contacts with the 16S rRNA in the 70S ribosome.</text>
</comment>
<dbReference type="FunFam" id="2.30.30.30:FF:000001">
    <property type="entry name" value="50S ribosomal protein L2"/>
    <property type="match status" value="1"/>
</dbReference>
<keyword evidence="2 7" id="KW-0699">rRNA-binding</keyword>
<dbReference type="InterPro" id="IPR022669">
    <property type="entry name" value="Ribosomal_uL2_C"/>
</dbReference>
<dbReference type="GO" id="GO:0015934">
    <property type="term" value="C:large ribosomal subunit"/>
    <property type="evidence" value="ECO:0007669"/>
    <property type="project" value="InterPro"/>
</dbReference>
<dbReference type="RefSeq" id="WP_091039817.1">
    <property type="nucleotide sequence ID" value="NZ_FNAD01000017.1"/>
</dbReference>
<keyword evidence="5 7" id="KW-0687">Ribonucleoprotein</keyword>
<dbReference type="OrthoDB" id="9778722at2"/>